<dbReference type="Pfam" id="PF01936">
    <property type="entry name" value="NYN"/>
    <property type="match status" value="1"/>
</dbReference>
<evidence type="ECO:0000313" key="3">
    <source>
        <dbReference type="Proteomes" id="UP000053961"/>
    </source>
</evidence>
<dbReference type="Gene3D" id="3.40.50.1010">
    <property type="entry name" value="5'-nuclease"/>
    <property type="match status" value="1"/>
</dbReference>
<proteinExistence type="predicted"/>
<dbReference type="AlphaFoldDB" id="A0A117MD11"/>
<organism evidence="2 3">
    <name type="scientific">Methanothrix harundinacea</name>
    <dbReference type="NCBI Taxonomy" id="301375"/>
    <lineage>
        <taxon>Archaea</taxon>
        <taxon>Methanobacteriati</taxon>
        <taxon>Methanobacteriota</taxon>
        <taxon>Stenosarchaea group</taxon>
        <taxon>Methanomicrobia</taxon>
        <taxon>Methanotrichales</taxon>
        <taxon>Methanotrichaceae</taxon>
        <taxon>Methanothrix</taxon>
    </lineage>
</organism>
<dbReference type="InterPro" id="IPR047140">
    <property type="entry name" value="LabA"/>
</dbReference>
<feature type="domain" description="NYN" evidence="1">
    <location>
        <begin position="2"/>
        <end position="157"/>
    </location>
</feature>
<dbReference type="PANTHER" id="PTHR35458:SF2">
    <property type="entry name" value="SLR0755 PROTEIN"/>
    <property type="match status" value="1"/>
</dbReference>
<dbReference type="Proteomes" id="UP000053961">
    <property type="component" value="Unassembled WGS sequence"/>
</dbReference>
<comment type="caution">
    <text evidence="2">The sequence shown here is derived from an EMBL/GenBank/DDBJ whole genome shotgun (WGS) entry which is preliminary data.</text>
</comment>
<accession>A0A117MD11</accession>
<dbReference type="CDD" id="cd10911">
    <property type="entry name" value="PIN_LabA"/>
    <property type="match status" value="1"/>
</dbReference>
<dbReference type="PATRIC" id="fig|301375.6.peg.353"/>
<dbReference type="PANTHER" id="PTHR35458">
    <property type="entry name" value="SLR0755 PROTEIN"/>
    <property type="match status" value="1"/>
</dbReference>
<dbReference type="InterPro" id="IPR021139">
    <property type="entry name" value="NYN"/>
</dbReference>
<name>A0A117MD11_9EURY</name>
<reference evidence="3" key="1">
    <citation type="journal article" date="2015" name="MBio">
        <title>Genome-Resolved Metagenomic Analysis Reveals Roles for Candidate Phyla and Other Microbial Community Members in Biogeochemical Transformations in Oil Reservoirs.</title>
        <authorList>
            <person name="Hu P."/>
            <person name="Tom L."/>
            <person name="Singh A."/>
            <person name="Thomas B.C."/>
            <person name="Baker B.J."/>
            <person name="Piceno Y.M."/>
            <person name="Andersen G.L."/>
            <person name="Banfield J.F."/>
        </authorList>
    </citation>
    <scope>NUCLEOTIDE SEQUENCE [LARGE SCALE GENOMIC DNA]</scope>
</reference>
<evidence type="ECO:0000313" key="2">
    <source>
        <dbReference type="EMBL" id="KUK97282.1"/>
    </source>
</evidence>
<gene>
    <name evidence="2" type="ORF">XE07_0437</name>
</gene>
<sequence length="170" mass="20023">MKISVFIDGANIFYMQKDELRWWINFEKLLRWIENKTDGEIIDAYYYVGEENPPDTRQQGFLTALADIGYSIITKELKIIVLDDGREIRKANLDIEIVLDMFNTIENYDMAILVSGDGDFERPLKLLRARGKRFMVMSTKRFIARELREVAGMHFIDFEDIRSEVQKEVL</sequence>
<protein>
    <recommendedName>
        <fullName evidence="1">NYN domain-containing protein</fullName>
    </recommendedName>
</protein>
<dbReference type="EMBL" id="LGHB01000003">
    <property type="protein sequence ID" value="KUK97282.1"/>
    <property type="molecule type" value="Genomic_DNA"/>
</dbReference>
<dbReference type="GO" id="GO:0004540">
    <property type="term" value="F:RNA nuclease activity"/>
    <property type="evidence" value="ECO:0007669"/>
    <property type="project" value="InterPro"/>
</dbReference>
<evidence type="ECO:0000259" key="1">
    <source>
        <dbReference type="Pfam" id="PF01936"/>
    </source>
</evidence>